<dbReference type="Proteomes" id="UP000005237">
    <property type="component" value="Unassembled WGS sequence"/>
</dbReference>
<name>A0A8R1DH31_CAEJA</name>
<proteinExistence type="predicted"/>
<dbReference type="SUPFAM" id="SSF51430">
    <property type="entry name" value="NAD(P)-linked oxidoreductase"/>
    <property type="match status" value="2"/>
</dbReference>
<dbReference type="AlphaFoldDB" id="A0A8R1DH31"/>
<dbReference type="EnsemblMetazoa" id="CJA01807.1">
    <property type="protein sequence ID" value="CJA01807.1"/>
    <property type="gene ID" value="WBGene00121011"/>
</dbReference>
<dbReference type="Pfam" id="PF00248">
    <property type="entry name" value="Aldo_ket_red"/>
    <property type="match status" value="2"/>
</dbReference>
<reference evidence="3" key="1">
    <citation type="submission" date="2010-08" db="EMBL/GenBank/DDBJ databases">
        <authorList>
            <consortium name="Caenorhabditis japonica Sequencing Consortium"/>
            <person name="Wilson R.K."/>
        </authorList>
    </citation>
    <scope>NUCLEOTIDE SEQUENCE [LARGE SCALE GENOMIC DNA]</scope>
    <source>
        <strain evidence="3">DF5081</strain>
    </source>
</reference>
<dbReference type="Gene3D" id="3.20.20.100">
    <property type="entry name" value="NADP-dependent oxidoreductase domain"/>
    <property type="match status" value="2"/>
</dbReference>
<protein>
    <recommendedName>
        <fullName evidence="1">NADP-dependent oxidoreductase domain-containing protein</fullName>
    </recommendedName>
</protein>
<dbReference type="InterPro" id="IPR036812">
    <property type="entry name" value="NAD(P)_OxRdtase_dom_sf"/>
</dbReference>
<dbReference type="GO" id="GO:0016491">
    <property type="term" value="F:oxidoreductase activity"/>
    <property type="evidence" value="ECO:0007669"/>
    <property type="project" value="InterPro"/>
</dbReference>
<organism evidence="2 3">
    <name type="scientific">Caenorhabditis japonica</name>
    <dbReference type="NCBI Taxonomy" id="281687"/>
    <lineage>
        <taxon>Eukaryota</taxon>
        <taxon>Metazoa</taxon>
        <taxon>Ecdysozoa</taxon>
        <taxon>Nematoda</taxon>
        <taxon>Chromadorea</taxon>
        <taxon>Rhabditida</taxon>
        <taxon>Rhabditina</taxon>
        <taxon>Rhabditomorpha</taxon>
        <taxon>Rhabditoidea</taxon>
        <taxon>Rhabditidae</taxon>
        <taxon>Peloderinae</taxon>
        <taxon>Caenorhabditis</taxon>
    </lineage>
</organism>
<feature type="domain" description="NADP-dependent oxidoreductase" evidence="1">
    <location>
        <begin position="257"/>
        <end position="473"/>
    </location>
</feature>
<keyword evidence="3" id="KW-1185">Reference proteome</keyword>
<feature type="domain" description="NADP-dependent oxidoreductase" evidence="1">
    <location>
        <begin position="31"/>
        <end position="250"/>
    </location>
</feature>
<evidence type="ECO:0000313" key="2">
    <source>
        <dbReference type="EnsemblMetazoa" id="CJA01807.1"/>
    </source>
</evidence>
<dbReference type="InterPro" id="IPR023210">
    <property type="entry name" value="NADP_OxRdtase_dom"/>
</dbReference>
<dbReference type="PANTHER" id="PTHR11732">
    <property type="entry name" value="ALDO/KETO REDUCTASE"/>
    <property type="match status" value="1"/>
</dbReference>
<dbReference type="CDD" id="cd19071">
    <property type="entry name" value="AKR_AKR1-5-like"/>
    <property type="match status" value="1"/>
</dbReference>
<dbReference type="PROSITE" id="PS00062">
    <property type="entry name" value="ALDOKETO_REDUCTASE_2"/>
    <property type="match status" value="1"/>
</dbReference>
<dbReference type="InterPro" id="IPR018170">
    <property type="entry name" value="Aldo/ket_reductase_CS"/>
</dbReference>
<accession>A0A8R1DH31</accession>
<dbReference type="PRINTS" id="PR00069">
    <property type="entry name" value="ALDKETRDTASE"/>
</dbReference>
<evidence type="ECO:0000313" key="3">
    <source>
        <dbReference type="Proteomes" id="UP000005237"/>
    </source>
</evidence>
<sequence length="518" mass="60444">MTDLTLNNGLKLPALGIAIAEGPREDYGIPAALRAGFRHLDLSAKNLNYSNVGDVLQWCFEENLAQRKNLFITANFNHSDYERTVLDLRIQKMLIDLNLDYLDMILIEKPIDFKTQEEVFQYPKDLAFELLLDSIRADLHDKRVLSICFDNFTRNQLAHVIKLTSSLQMSRPQANRLDVTPYFQEKEIREFCRHENIQVISHHIESGQLRPIIDGADGRMAPVLEIEEIMRIATELNIKPSQAIIKWIIDSGISLVRKDLFLSSKVWNTHHSFDKCIEAVEICLQELRVTYLDLMLIHYPMATQICELPNFMQTYEAGTDTDYLETYRALERCVQLGKVREIGVCNFNEAQTNRILENAVILPTVCQSELSVKFKMNLPILNLCHRRRIIFQAAWPFGRETSRGVPLENVDFDSHVKRVANEMEKTPRQIALRWLFQKGCVVYPRGYHMAEFLSYLEMFKFELTEQQMKFLDATHESYPTFNDGVHLTRHAHWPHDYTNLQKIIKKQKERLCFFEVKN</sequence>
<evidence type="ECO:0000259" key="1">
    <source>
        <dbReference type="Pfam" id="PF00248"/>
    </source>
</evidence>
<reference evidence="2" key="2">
    <citation type="submission" date="2022-06" db="UniProtKB">
        <authorList>
            <consortium name="EnsemblMetazoa"/>
        </authorList>
    </citation>
    <scope>IDENTIFICATION</scope>
    <source>
        <strain evidence="2">DF5081</strain>
    </source>
</reference>
<dbReference type="InterPro" id="IPR020471">
    <property type="entry name" value="AKR"/>
</dbReference>